<name>A0A3B0XL32_9ZZZZ</name>
<dbReference type="GO" id="GO:0020037">
    <property type="term" value="F:heme binding"/>
    <property type="evidence" value="ECO:0007669"/>
    <property type="project" value="InterPro"/>
</dbReference>
<dbReference type="EMBL" id="UOFI01000050">
    <property type="protein sequence ID" value="VAW63857.1"/>
    <property type="molecule type" value="Genomic_DNA"/>
</dbReference>
<evidence type="ECO:0000313" key="8">
    <source>
        <dbReference type="EMBL" id="VAW63857.1"/>
    </source>
</evidence>
<keyword evidence="5 8" id="KW-0560">Oxidoreductase</keyword>
<dbReference type="Gene3D" id="1.10.760.10">
    <property type="entry name" value="Cytochrome c-like domain"/>
    <property type="match status" value="2"/>
</dbReference>
<dbReference type="Pfam" id="PF03150">
    <property type="entry name" value="CCP_MauG"/>
    <property type="match status" value="1"/>
</dbReference>
<proteinExistence type="predicted"/>
<evidence type="ECO:0000256" key="3">
    <source>
        <dbReference type="ARBA" id="ARBA00022723"/>
    </source>
</evidence>
<keyword evidence="8" id="KW-0575">Peroxidase</keyword>
<evidence type="ECO:0000256" key="1">
    <source>
        <dbReference type="ARBA" id="ARBA00004196"/>
    </source>
</evidence>
<dbReference type="GO" id="GO:0046872">
    <property type="term" value="F:metal ion binding"/>
    <property type="evidence" value="ECO:0007669"/>
    <property type="project" value="UniProtKB-KW"/>
</dbReference>
<dbReference type="InterPro" id="IPR036909">
    <property type="entry name" value="Cyt_c-like_dom_sf"/>
</dbReference>
<organism evidence="8">
    <name type="scientific">hydrothermal vent metagenome</name>
    <dbReference type="NCBI Taxonomy" id="652676"/>
    <lineage>
        <taxon>unclassified sequences</taxon>
        <taxon>metagenomes</taxon>
        <taxon>ecological metagenomes</taxon>
    </lineage>
</organism>
<evidence type="ECO:0000256" key="6">
    <source>
        <dbReference type="ARBA" id="ARBA00023004"/>
    </source>
</evidence>
<dbReference type="GO" id="GO:0009055">
    <property type="term" value="F:electron transfer activity"/>
    <property type="evidence" value="ECO:0007669"/>
    <property type="project" value="InterPro"/>
</dbReference>
<dbReference type="EC" id="1.11.1.5" evidence="8"/>
<dbReference type="PROSITE" id="PS51257">
    <property type="entry name" value="PROKAR_LIPOPROTEIN"/>
    <property type="match status" value="1"/>
</dbReference>
<evidence type="ECO:0000256" key="2">
    <source>
        <dbReference type="ARBA" id="ARBA00022617"/>
    </source>
</evidence>
<dbReference type="PANTHER" id="PTHR30600:SF10">
    <property type="entry name" value="BLL6722 PROTEIN"/>
    <property type="match status" value="1"/>
</dbReference>
<dbReference type="PANTHER" id="PTHR30600">
    <property type="entry name" value="CYTOCHROME C PEROXIDASE-RELATED"/>
    <property type="match status" value="1"/>
</dbReference>
<sequence>MRYIVALFITSFILVSGCSSSSSPAGGGTSNTVAAMQSLGKKIFFDTNLSSSSNQSCGSCHDPAAGFADPNVTVSAPVSEGSEKNINSFGNRNAPTAAYASFTPVFAKTTTDTTTDGTISNYQGGQFLDGRRPDLMEQAKDPFLNTVEMNNVDAADVVTKVSNSTYASDFTALFGSGAFDNINTAYDNIAKAIAAFEASSEVNKFSSKFDNVMGGTDTFTASEQRGLDLFKGTKAKCANCHTIPDSGPVLFTNHRYYNIGTPSNLANPAVIASSGYIDNGLAENTSVINAGDVVTTAGKFRTPTLRNIALTAPYMHNGFYQTLDQVINHYDIQISQQFATPEISSNIANELTNNNNALGLTDTEKTDLVNFMKTLTDL</sequence>
<comment type="subcellular location">
    <subcellularLocation>
        <location evidence="1">Cell envelope</location>
    </subcellularLocation>
</comment>
<keyword evidence="4" id="KW-0732">Signal</keyword>
<feature type="domain" description="Cytochrome c" evidence="7">
    <location>
        <begin position="221"/>
        <end position="376"/>
    </location>
</feature>
<feature type="domain" description="Cytochrome c" evidence="7">
    <location>
        <begin position="35"/>
        <end position="165"/>
    </location>
</feature>
<protein>
    <submittedName>
        <fullName evidence="8">Cytochrome c551 peroxidase</fullName>
        <ecNumber evidence="8">1.11.1.5</ecNumber>
    </submittedName>
</protein>
<dbReference type="SUPFAM" id="SSF46626">
    <property type="entry name" value="Cytochrome c"/>
    <property type="match status" value="2"/>
</dbReference>
<dbReference type="AlphaFoldDB" id="A0A3B0XL32"/>
<accession>A0A3B0XL32</accession>
<dbReference type="PROSITE" id="PS51007">
    <property type="entry name" value="CYTC"/>
    <property type="match status" value="2"/>
</dbReference>
<keyword evidence="3" id="KW-0479">Metal-binding</keyword>
<dbReference type="InterPro" id="IPR009056">
    <property type="entry name" value="Cyt_c-like_dom"/>
</dbReference>
<keyword evidence="2" id="KW-0349">Heme</keyword>
<evidence type="ECO:0000259" key="7">
    <source>
        <dbReference type="PROSITE" id="PS51007"/>
    </source>
</evidence>
<keyword evidence="6" id="KW-0408">Iron</keyword>
<evidence type="ECO:0000256" key="5">
    <source>
        <dbReference type="ARBA" id="ARBA00023002"/>
    </source>
</evidence>
<evidence type="ECO:0000256" key="4">
    <source>
        <dbReference type="ARBA" id="ARBA00022729"/>
    </source>
</evidence>
<dbReference type="GO" id="GO:0004130">
    <property type="term" value="F:cytochrome-c peroxidase activity"/>
    <property type="evidence" value="ECO:0007669"/>
    <property type="project" value="UniProtKB-EC"/>
</dbReference>
<gene>
    <name evidence="8" type="ORF">MNBD_GAMMA09-1127</name>
</gene>
<reference evidence="8" key="1">
    <citation type="submission" date="2018-06" db="EMBL/GenBank/DDBJ databases">
        <authorList>
            <person name="Zhirakovskaya E."/>
        </authorList>
    </citation>
    <scope>NUCLEOTIDE SEQUENCE</scope>
</reference>
<dbReference type="InterPro" id="IPR004852">
    <property type="entry name" value="Di-haem_cyt_c_peroxidsae"/>
</dbReference>
<dbReference type="GO" id="GO:0030313">
    <property type="term" value="C:cell envelope"/>
    <property type="evidence" value="ECO:0007669"/>
    <property type="project" value="UniProtKB-SubCell"/>
</dbReference>
<dbReference type="InterPro" id="IPR051395">
    <property type="entry name" value="Cytochrome_c_Peroxidase/MauG"/>
</dbReference>